<evidence type="ECO:0000256" key="4">
    <source>
        <dbReference type="ARBA" id="ARBA00022980"/>
    </source>
</evidence>
<dbReference type="PROSITE" id="PS50296">
    <property type="entry name" value="SUI1"/>
    <property type="match status" value="1"/>
</dbReference>
<dbReference type="InterPro" id="IPR036877">
    <property type="entry name" value="SUI1_dom_sf"/>
</dbReference>
<evidence type="ECO:0000259" key="7">
    <source>
        <dbReference type="PROSITE" id="PS50296"/>
    </source>
</evidence>
<evidence type="ECO:0000256" key="6">
    <source>
        <dbReference type="SAM" id="Coils"/>
    </source>
</evidence>
<dbReference type="PANTHER" id="PTHR12789">
    <property type="entry name" value="DENSITY-REGULATED PROTEIN HOMOLOG"/>
    <property type="match status" value="1"/>
</dbReference>
<dbReference type="GO" id="GO:0002188">
    <property type="term" value="P:translation reinitiation"/>
    <property type="evidence" value="ECO:0007669"/>
    <property type="project" value="TreeGrafter"/>
</dbReference>
<keyword evidence="6" id="KW-0175">Coiled coil</keyword>
<evidence type="ECO:0000256" key="2">
    <source>
        <dbReference type="ARBA" id="ARBA00011742"/>
    </source>
</evidence>
<dbReference type="GO" id="GO:0003743">
    <property type="term" value="F:translation initiation factor activity"/>
    <property type="evidence" value="ECO:0007669"/>
    <property type="project" value="InterPro"/>
</dbReference>
<proteinExistence type="inferred from homology"/>
<accession>M3K163</accession>
<dbReference type="SUPFAM" id="SSF55159">
    <property type="entry name" value="eIF1-like"/>
    <property type="match status" value="1"/>
</dbReference>
<evidence type="ECO:0000313" key="9">
    <source>
        <dbReference type="Proteomes" id="UP000011777"/>
    </source>
</evidence>
<comment type="subcellular location">
    <subcellularLocation>
        <location evidence="5">Cytoplasm</location>
    </subcellularLocation>
</comment>
<name>M3K163_CANMX</name>
<dbReference type="Pfam" id="PF01253">
    <property type="entry name" value="SUI1"/>
    <property type="match status" value="1"/>
</dbReference>
<feature type="domain" description="SUI1" evidence="7">
    <location>
        <begin position="101"/>
        <end position="172"/>
    </location>
</feature>
<dbReference type="PANTHER" id="PTHR12789:SF0">
    <property type="entry name" value="DENSITY-REGULATED PROTEIN"/>
    <property type="match status" value="1"/>
</dbReference>
<gene>
    <name evidence="8" type="ORF">G210_0965</name>
</gene>
<comment type="subunit">
    <text evidence="2 5">Interacts with the 40S ribosomal subunit.</text>
</comment>
<dbReference type="NCBIfam" id="TIGR01159">
    <property type="entry name" value="DRP1"/>
    <property type="match status" value="1"/>
</dbReference>
<dbReference type="Pfam" id="PF21023">
    <property type="entry name" value="DENR_N"/>
    <property type="match status" value="1"/>
</dbReference>
<sequence length="194" mass="22191">MTEIEPKSIQYCGVCSWPTEFCEFGVSKKKCQAWLETNIPDLYSTIYASSSSDTTSSSGLPNMSTLSLEKETKLNAELAKKEQKEEMKQEREHLKKLQSKITIKRIERNKRKHIIQISGLEVFEIDTKKLAKTFASKFATGTSVVKNAEKKDEILIQGDVSDEAKVYIEKLLHEKDLDDVKVEQVDDKIKKKKQ</sequence>
<comment type="similarity">
    <text evidence="1 5">Belongs to the DENR family.</text>
</comment>
<dbReference type="InterPro" id="IPR050318">
    <property type="entry name" value="DENR/SUI1_TIF"/>
</dbReference>
<dbReference type="Gene3D" id="3.30.780.10">
    <property type="entry name" value="SUI1-like domain"/>
    <property type="match status" value="1"/>
</dbReference>
<dbReference type="GO" id="GO:0005840">
    <property type="term" value="C:ribosome"/>
    <property type="evidence" value="ECO:0007669"/>
    <property type="project" value="UniProtKB-KW"/>
</dbReference>
<keyword evidence="4 5" id="KW-0689">Ribosomal protein</keyword>
<dbReference type="GO" id="GO:0001731">
    <property type="term" value="P:formation of translation preinitiation complex"/>
    <property type="evidence" value="ECO:0007669"/>
    <property type="project" value="TreeGrafter"/>
</dbReference>
<dbReference type="InterPro" id="IPR001950">
    <property type="entry name" value="SUI1"/>
</dbReference>
<evidence type="ECO:0000256" key="5">
    <source>
        <dbReference type="RuleBase" id="RU361273"/>
    </source>
</evidence>
<dbReference type="GO" id="GO:0003729">
    <property type="term" value="F:mRNA binding"/>
    <property type="evidence" value="ECO:0007669"/>
    <property type="project" value="TreeGrafter"/>
</dbReference>
<dbReference type="CDD" id="cd11607">
    <property type="entry name" value="DENR_C"/>
    <property type="match status" value="1"/>
</dbReference>
<protein>
    <recommendedName>
        <fullName evidence="3 5">Translation machinery-associated protein 22</fullName>
    </recommendedName>
</protein>
<organism evidence="8 9">
    <name type="scientific">Candida maltosa (strain Xu316)</name>
    <name type="common">Yeast</name>
    <dbReference type="NCBI Taxonomy" id="1245528"/>
    <lineage>
        <taxon>Eukaryota</taxon>
        <taxon>Fungi</taxon>
        <taxon>Dikarya</taxon>
        <taxon>Ascomycota</taxon>
        <taxon>Saccharomycotina</taxon>
        <taxon>Pichiomycetes</taxon>
        <taxon>Debaryomycetaceae</taxon>
        <taxon>Candida/Lodderomyces clade</taxon>
        <taxon>Candida</taxon>
    </lineage>
</organism>
<dbReference type="GO" id="GO:1990904">
    <property type="term" value="C:ribonucleoprotein complex"/>
    <property type="evidence" value="ECO:0007669"/>
    <property type="project" value="UniProtKB-KW"/>
</dbReference>
<evidence type="ECO:0000256" key="3">
    <source>
        <dbReference type="ARBA" id="ARBA00020058"/>
    </source>
</evidence>
<dbReference type="InterPro" id="IPR005873">
    <property type="entry name" value="DENR_eukaryotes"/>
</dbReference>
<keyword evidence="5" id="KW-0687">Ribonucleoprotein</keyword>
<comment type="caution">
    <text evidence="8">The sequence shown here is derived from an EMBL/GenBank/DDBJ whole genome shotgun (WGS) entry which is preliminary data.</text>
</comment>
<dbReference type="eggNOG" id="KOG3239">
    <property type="taxonomic scope" value="Eukaryota"/>
</dbReference>
<dbReference type="HOGENOM" id="CLU_073511_0_1_1"/>
<dbReference type="AlphaFoldDB" id="M3K163"/>
<dbReference type="STRING" id="1245528.M3K163"/>
<dbReference type="OrthoDB" id="277199at2759"/>
<evidence type="ECO:0000256" key="1">
    <source>
        <dbReference type="ARBA" id="ARBA00007514"/>
    </source>
</evidence>
<comment type="domain">
    <text evidence="5">The SUI1 domain may be involved in RNA binding.</text>
</comment>
<evidence type="ECO:0000313" key="8">
    <source>
        <dbReference type="EMBL" id="EMG48459.1"/>
    </source>
</evidence>
<dbReference type="InterPro" id="IPR048517">
    <property type="entry name" value="DENR_N"/>
</dbReference>
<dbReference type="EMBL" id="AOGT01001102">
    <property type="protein sequence ID" value="EMG48459.1"/>
    <property type="molecule type" value="Genomic_DNA"/>
</dbReference>
<keyword evidence="5" id="KW-0963">Cytoplasm</keyword>
<dbReference type="GO" id="GO:0005737">
    <property type="term" value="C:cytoplasm"/>
    <property type="evidence" value="ECO:0007669"/>
    <property type="project" value="UniProtKB-SubCell"/>
</dbReference>
<dbReference type="Proteomes" id="UP000011777">
    <property type="component" value="Unassembled WGS sequence"/>
</dbReference>
<keyword evidence="9" id="KW-1185">Reference proteome</keyword>
<reference evidence="8 9" key="1">
    <citation type="submission" date="2013-02" db="EMBL/GenBank/DDBJ databases">
        <title>Genome sequence of Candida maltosa Xu316, a potential industrial strain for xylitol and ethanol production.</title>
        <authorList>
            <person name="Yu J."/>
            <person name="Wang Q."/>
            <person name="Geng X."/>
            <person name="Bao W."/>
            <person name="He P."/>
            <person name="Cai J."/>
        </authorList>
    </citation>
    <scope>NUCLEOTIDE SEQUENCE [LARGE SCALE GENOMIC DNA]</scope>
    <source>
        <strain evidence="9">Xu316</strain>
    </source>
</reference>
<dbReference type="OMA" id="EVFEIDM"/>
<dbReference type="InterPro" id="IPR046447">
    <property type="entry name" value="DENR_C"/>
</dbReference>
<feature type="coiled-coil region" evidence="6">
    <location>
        <begin position="73"/>
        <end position="100"/>
    </location>
</feature>